<accession>A0A7Z2S983</accession>
<dbReference type="AlphaFoldDB" id="A0A7Z2S983"/>
<dbReference type="KEGG" id="schy:GVO57_06135"/>
<gene>
    <name evidence="1" type="ORF">GVO57_06135</name>
</gene>
<evidence type="ECO:0000313" key="1">
    <source>
        <dbReference type="EMBL" id="QHL90494.1"/>
    </source>
</evidence>
<protein>
    <submittedName>
        <fullName evidence="1">Uncharacterized protein</fullName>
    </submittedName>
</protein>
<evidence type="ECO:0000313" key="2">
    <source>
        <dbReference type="Proteomes" id="UP000464468"/>
    </source>
</evidence>
<dbReference type="RefSeq" id="WP_160592422.1">
    <property type="nucleotide sequence ID" value="NZ_CP047895.1"/>
</dbReference>
<proteinExistence type="predicted"/>
<name>A0A7Z2S983_9SPHN</name>
<sequence length="75" mass="8000">MGEDELERIERQIADAASVELAAILFATLVRFAELGAPAERAFDRHLHMAARIMPELRVQASAAIGRLLAGSGAG</sequence>
<dbReference type="EMBL" id="CP047895">
    <property type="protein sequence ID" value="QHL90494.1"/>
    <property type="molecule type" value="Genomic_DNA"/>
</dbReference>
<dbReference type="Proteomes" id="UP000464468">
    <property type="component" value="Chromosome"/>
</dbReference>
<keyword evidence="2" id="KW-1185">Reference proteome</keyword>
<organism evidence="1 2">
    <name type="scientific">Sphingomonas changnyeongensis</name>
    <dbReference type="NCBI Taxonomy" id="2698679"/>
    <lineage>
        <taxon>Bacteria</taxon>
        <taxon>Pseudomonadati</taxon>
        <taxon>Pseudomonadota</taxon>
        <taxon>Alphaproteobacteria</taxon>
        <taxon>Sphingomonadales</taxon>
        <taxon>Sphingomonadaceae</taxon>
        <taxon>Sphingomonas</taxon>
    </lineage>
</organism>
<reference evidence="1 2" key="1">
    <citation type="submission" date="2020-01" db="EMBL/GenBank/DDBJ databases">
        <title>Sphingomonas sp. C33 whole genome sequece.</title>
        <authorList>
            <person name="Park C."/>
        </authorList>
    </citation>
    <scope>NUCLEOTIDE SEQUENCE [LARGE SCALE GENOMIC DNA]</scope>
    <source>
        <strain evidence="1 2">C33</strain>
    </source>
</reference>